<comment type="catalytic activity">
    <reaction evidence="5">
        <text>a 5'-end (N(2),N(7)-dimethyl 5'-triphosphoguanosine)-ribonucleoside in snRNA + S-adenosyl-L-methionine = a 5'-end (N(2),N(2),N(7)-trimethyl 5'-triphosphoguanosine)-ribonucleoside in snRNA + S-adenosyl-L-homocysteine + H(+)</text>
        <dbReference type="Rhea" id="RHEA:78479"/>
        <dbReference type="Rhea" id="RHEA-COMP:19087"/>
        <dbReference type="Rhea" id="RHEA-COMP:19089"/>
        <dbReference type="ChEBI" id="CHEBI:15378"/>
        <dbReference type="ChEBI" id="CHEBI:57856"/>
        <dbReference type="ChEBI" id="CHEBI:59789"/>
        <dbReference type="ChEBI" id="CHEBI:167623"/>
        <dbReference type="ChEBI" id="CHEBI:172880"/>
    </reaction>
    <physiologicalReaction direction="left-to-right" evidence="5">
        <dbReference type="Rhea" id="RHEA:78480"/>
    </physiologicalReaction>
</comment>
<dbReference type="GO" id="GO:0005634">
    <property type="term" value="C:nucleus"/>
    <property type="evidence" value="ECO:0007669"/>
    <property type="project" value="TreeGrafter"/>
</dbReference>
<comment type="caution">
    <text evidence="9">The sequence shown here is derived from an EMBL/GenBank/DDBJ whole genome shotgun (WGS) entry which is preliminary data.</text>
</comment>
<evidence type="ECO:0000256" key="2">
    <source>
        <dbReference type="ARBA" id="ARBA00025783"/>
    </source>
</evidence>
<comment type="similarity">
    <text evidence="2">Belongs to the methyltransferase superfamily. Trimethylguanosine synthase family.</text>
</comment>
<evidence type="ECO:0000313" key="10">
    <source>
        <dbReference type="Proteomes" id="UP000187013"/>
    </source>
</evidence>
<dbReference type="Proteomes" id="UP000187013">
    <property type="component" value="Unassembled WGS sequence"/>
</dbReference>
<comment type="catalytic activity">
    <reaction evidence="6">
        <text>a 5'-end (N(7)-methyl 5'-triphosphoguanosine)-ribonucleoside in snRNA + S-adenosyl-L-methionine = a 5'-end (N(2),N(7)-dimethyl 5'-triphosphoguanosine)-ribonucleoside in snRNA + S-adenosyl-L-homocysteine + H(+)</text>
        <dbReference type="Rhea" id="RHEA:78471"/>
        <dbReference type="Rhea" id="RHEA-COMP:19085"/>
        <dbReference type="Rhea" id="RHEA-COMP:19087"/>
        <dbReference type="ChEBI" id="CHEBI:15378"/>
        <dbReference type="ChEBI" id="CHEBI:57856"/>
        <dbReference type="ChEBI" id="CHEBI:59789"/>
        <dbReference type="ChEBI" id="CHEBI:156461"/>
        <dbReference type="ChEBI" id="CHEBI:172880"/>
    </reaction>
    <physiologicalReaction direction="left-to-right" evidence="6">
        <dbReference type="Rhea" id="RHEA:78472"/>
    </physiologicalReaction>
</comment>
<evidence type="ECO:0000256" key="7">
    <source>
        <dbReference type="ARBA" id="ARBA00049790"/>
    </source>
</evidence>
<evidence type="ECO:0000256" key="5">
    <source>
        <dbReference type="ARBA" id="ARBA00048763"/>
    </source>
</evidence>
<evidence type="ECO:0000256" key="8">
    <source>
        <dbReference type="SAM" id="MobiDB-lite"/>
    </source>
</evidence>
<dbReference type="EMBL" id="BDGX01000019">
    <property type="protein sequence ID" value="GAV50086.1"/>
    <property type="molecule type" value="Genomic_DNA"/>
</dbReference>
<dbReference type="SUPFAM" id="SSF53335">
    <property type="entry name" value="S-adenosyl-L-methionine-dependent methyltransferases"/>
    <property type="match status" value="1"/>
</dbReference>
<proteinExistence type="inferred from homology"/>
<dbReference type="eggNOG" id="KOG2730">
    <property type="taxonomic scope" value="Eukaryota"/>
</dbReference>
<evidence type="ECO:0000256" key="4">
    <source>
        <dbReference type="ARBA" id="ARBA00048740"/>
    </source>
</evidence>
<dbReference type="InterPro" id="IPR019012">
    <property type="entry name" value="RNA_cap_Gua-N2-MeTrfase"/>
</dbReference>
<name>A0A1Q3A306_ZYGRO</name>
<evidence type="ECO:0000256" key="3">
    <source>
        <dbReference type="ARBA" id="ARBA00047418"/>
    </source>
</evidence>
<dbReference type="CDD" id="cd02440">
    <property type="entry name" value="AdoMet_MTases"/>
    <property type="match status" value="1"/>
</dbReference>
<dbReference type="AlphaFoldDB" id="A0A1Q3A306"/>
<evidence type="ECO:0000256" key="6">
    <source>
        <dbReference type="ARBA" id="ARBA00049075"/>
    </source>
</evidence>
<evidence type="ECO:0000256" key="1">
    <source>
        <dbReference type="ARBA" id="ARBA00018517"/>
    </source>
</evidence>
<dbReference type="Pfam" id="PF09445">
    <property type="entry name" value="Methyltransf_15"/>
    <property type="match status" value="1"/>
</dbReference>
<dbReference type="Gene3D" id="3.40.50.150">
    <property type="entry name" value="Vaccinia Virus protein VP39"/>
    <property type="match status" value="1"/>
</dbReference>
<comment type="catalytic activity">
    <reaction evidence="4">
        <text>a 5'-end (N(7)-methyl 5'-triphosphoguanosine)-ribonucleoside in snoRNA + S-adenosyl-L-methionine = a 5'-end (N(2),N(7)-dimethyl 5'-triphosphoguanosine)-ribonucleoside in snoRNA + S-adenosyl-L-homocysteine + H(+)</text>
        <dbReference type="Rhea" id="RHEA:78475"/>
        <dbReference type="Rhea" id="RHEA-COMP:19086"/>
        <dbReference type="Rhea" id="RHEA-COMP:19088"/>
        <dbReference type="ChEBI" id="CHEBI:15378"/>
        <dbReference type="ChEBI" id="CHEBI:57856"/>
        <dbReference type="ChEBI" id="CHEBI:59789"/>
        <dbReference type="ChEBI" id="CHEBI:156461"/>
        <dbReference type="ChEBI" id="CHEBI:172880"/>
    </reaction>
    <physiologicalReaction direction="left-to-right" evidence="4">
        <dbReference type="Rhea" id="RHEA:78476"/>
    </physiologicalReaction>
</comment>
<dbReference type="PANTHER" id="PTHR14741:SF32">
    <property type="entry name" value="TRIMETHYLGUANOSINE SYNTHASE"/>
    <property type="match status" value="1"/>
</dbReference>
<dbReference type="OrthoDB" id="194443at2759"/>
<evidence type="ECO:0000313" key="9">
    <source>
        <dbReference type="EMBL" id="GAV50086.1"/>
    </source>
</evidence>
<gene>
    <name evidence="9" type="ORF">ZYGR_0S02200</name>
</gene>
<dbReference type="InterPro" id="IPR029063">
    <property type="entry name" value="SAM-dependent_MTases_sf"/>
</dbReference>
<comment type="catalytic activity">
    <reaction evidence="3">
        <text>a 5'-end (N(2),N(7)-dimethyl 5'-triphosphoguanosine)-ribonucleoside in snoRNA + S-adenosyl-L-methionine = a 5'-end (N(2),N(2),N(7)-trimethyl 5'-triphosphoguanosine)-ribonucleoside in snoRNA + S-adenosyl-L-homocysteine + H(+)</text>
        <dbReference type="Rhea" id="RHEA:78507"/>
        <dbReference type="Rhea" id="RHEA-COMP:19088"/>
        <dbReference type="Rhea" id="RHEA-COMP:19090"/>
        <dbReference type="ChEBI" id="CHEBI:15378"/>
        <dbReference type="ChEBI" id="CHEBI:57856"/>
        <dbReference type="ChEBI" id="CHEBI:59789"/>
        <dbReference type="ChEBI" id="CHEBI:167623"/>
        <dbReference type="ChEBI" id="CHEBI:172880"/>
    </reaction>
    <physiologicalReaction direction="left-to-right" evidence="3">
        <dbReference type="Rhea" id="RHEA:78508"/>
    </physiologicalReaction>
</comment>
<protein>
    <recommendedName>
        <fullName evidence="1">Trimethylguanosine synthase</fullName>
    </recommendedName>
    <alternativeName>
        <fullName evidence="7">Cap-specific guanine-N(2) methyltransferase</fullName>
    </alternativeName>
</protein>
<feature type="region of interest" description="Disordered" evidence="8">
    <location>
        <begin position="267"/>
        <end position="291"/>
    </location>
</feature>
<accession>A0A1Q3A306</accession>
<organism evidence="9 10">
    <name type="scientific">Zygosaccharomyces rouxii</name>
    <dbReference type="NCBI Taxonomy" id="4956"/>
    <lineage>
        <taxon>Eukaryota</taxon>
        <taxon>Fungi</taxon>
        <taxon>Dikarya</taxon>
        <taxon>Ascomycota</taxon>
        <taxon>Saccharomycotina</taxon>
        <taxon>Saccharomycetes</taxon>
        <taxon>Saccharomycetales</taxon>
        <taxon>Saccharomycetaceae</taxon>
        <taxon>Zygosaccharomyces</taxon>
    </lineage>
</organism>
<reference evidence="9 10" key="1">
    <citation type="submission" date="2016-08" db="EMBL/GenBank/DDBJ databases">
        <title>Draft genome sequence of allopolyploid Zygosaccharomyces rouxii.</title>
        <authorList>
            <person name="Watanabe J."/>
            <person name="Uehara K."/>
            <person name="Mogi Y."/>
            <person name="Tsukioka Y."/>
        </authorList>
    </citation>
    <scope>NUCLEOTIDE SEQUENCE [LARGE SCALE GENOMIC DNA]</scope>
    <source>
        <strain evidence="9 10">NBRC 110957</strain>
    </source>
</reference>
<dbReference type="PANTHER" id="PTHR14741">
    <property type="entry name" value="S-ADENOSYLMETHIONINE-DEPENDENT METHYLTRANSFERASE RELATED"/>
    <property type="match status" value="1"/>
</dbReference>
<dbReference type="GO" id="GO:0071164">
    <property type="term" value="F:RNA cap trimethylguanosine synthase activity"/>
    <property type="evidence" value="ECO:0007669"/>
    <property type="project" value="TreeGrafter"/>
</dbReference>
<sequence length="291" mass="33349">MASDVSHFLHITRKRYRKQHQRLKELYHENSFLVKPDQVIKNRPLIKYWRKKKSLFSKFDERPIFLTDELWYSVTPENIAKFVAKFVKASLPNATKVLDVFCGAGGNTIQLALEFEKVYGVDFSLDHLYCTYKNAESYNVNDHIWLKYGAWEKLAEKGRFAKIGIDFAFGSPPWGGPQYLQEKSYDLETSLKPMGITQLLRSMISVTPNVMLFLPRNSNLEQISQATMQVLGPQGHCRIVYVMDNGFAKGILCMWGPSLVNAGQENEETFENIDPPPPPPSKDTVNYNLDG</sequence>